<organism evidence="2 3">
    <name type="scientific">Dendryphion nanum</name>
    <dbReference type="NCBI Taxonomy" id="256645"/>
    <lineage>
        <taxon>Eukaryota</taxon>
        <taxon>Fungi</taxon>
        <taxon>Dikarya</taxon>
        <taxon>Ascomycota</taxon>
        <taxon>Pezizomycotina</taxon>
        <taxon>Dothideomycetes</taxon>
        <taxon>Pleosporomycetidae</taxon>
        <taxon>Pleosporales</taxon>
        <taxon>Torulaceae</taxon>
        <taxon>Dendryphion</taxon>
    </lineage>
</organism>
<accession>A0A9P9IWI6</accession>
<dbReference type="InterPro" id="IPR007138">
    <property type="entry name" value="ABM_dom"/>
</dbReference>
<dbReference type="EMBL" id="JAGMWT010000001">
    <property type="protein sequence ID" value="KAH7138228.1"/>
    <property type="molecule type" value="Genomic_DNA"/>
</dbReference>
<evidence type="ECO:0000259" key="1">
    <source>
        <dbReference type="Pfam" id="PF03992"/>
    </source>
</evidence>
<dbReference type="Pfam" id="PF03992">
    <property type="entry name" value="ABM"/>
    <property type="match status" value="1"/>
</dbReference>
<dbReference type="Proteomes" id="UP000700596">
    <property type="component" value="Unassembled WGS sequence"/>
</dbReference>
<proteinExistence type="predicted"/>
<sequence length="215" mass="23494">MPQRATEIAHLPLIPGTDLTQGSAGQIWQKAVKTIAAQPGNLSVHWGIQIEKPDVVQFVIDWSDIQDHKTFISSPTYGPFLDNLGLLLSGPPLIFHAHLPPNNTFPSGPGSAPVTECLTLYFSPSYPSPTYSAAFAKFQAAIASYPDLRGIAGGWVVEELEKEGEKKKAFAAFLGWDSVEKHQAFRESDLFRDVIAGFREGWESADMAHVGFVGR</sequence>
<name>A0A9P9IWI6_9PLEO</name>
<dbReference type="OrthoDB" id="3830579at2759"/>
<gene>
    <name evidence="2" type="ORF">B0J11DRAFT_513861</name>
</gene>
<evidence type="ECO:0000313" key="2">
    <source>
        <dbReference type="EMBL" id="KAH7138228.1"/>
    </source>
</evidence>
<dbReference type="SUPFAM" id="SSF54909">
    <property type="entry name" value="Dimeric alpha+beta barrel"/>
    <property type="match status" value="2"/>
</dbReference>
<dbReference type="InterPro" id="IPR011008">
    <property type="entry name" value="Dimeric_a/b-barrel"/>
</dbReference>
<evidence type="ECO:0000313" key="3">
    <source>
        <dbReference type="Proteomes" id="UP000700596"/>
    </source>
</evidence>
<keyword evidence="3" id="KW-1185">Reference proteome</keyword>
<dbReference type="AlphaFoldDB" id="A0A9P9IWI6"/>
<reference evidence="2" key="1">
    <citation type="journal article" date="2021" name="Nat. Commun.">
        <title>Genetic determinants of endophytism in the Arabidopsis root mycobiome.</title>
        <authorList>
            <person name="Mesny F."/>
            <person name="Miyauchi S."/>
            <person name="Thiergart T."/>
            <person name="Pickel B."/>
            <person name="Atanasova L."/>
            <person name="Karlsson M."/>
            <person name="Huettel B."/>
            <person name="Barry K.W."/>
            <person name="Haridas S."/>
            <person name="Chen C."/>
            <person name="Bauer D."/>
            <person name="Andreopoulos W."/>
            <person name="Pangilinan J."/>
            <person name="LaButti K."/>
            <person name="Riley R."/>
            <person name="Lipzen A."/>
            <person name="Clum A."/>
            <person name="Drula E."/>
            <person name="Henrissat B."/>
            <person name="Kohler A."/>
            <person name="Grigoriev I.V."/>
            <person name="Martin F.M."/>
            <person name="Hacquard S."/>
        </authorList>
    </citation>
    <scope>NUCLEOTIDE SEQUENCE</scope>
    <source>
        <strain evidence="2">MPI-CAGE-CH-0243</strain>
    </source>
</reference>
<protein>
    <recommendedName>
        <fullName evidence="1">ABM domain-containing protein</fullName>
    </recommendedName>
</protein>
<feature type="domain" description="ABM" evidence="1">
    <location>
        <begin position="26"/>
        <end position="77"/>
    </location>
</feature>
<comment type="caution">
    <text evidence="2">The sequence shown here is derived from an EMBL/GenBank/DDBJ whole genome shotgun (WGS) entry which is preliminary data.</text>
</comment>
<dbReference type="Gene3D" id="3.30.70.100">
    <property type="match status" value="2"/>
</dbReference>